<reference evidence="3 4" key="1">
    <citation type="submission" date="2019-10" db="EMBL/GenBank/DDBJ databases">
        <title>Draft whole-genome sequence of the purple nonsulfur photosynthetic bacterium Roseospira navarrensis DSM 15114.</title>
        <authorList>
            <person name="Kyndt J.A."/>
            <person name="Meyer T.E."/>
        </authorList>
    </citation>
    <scope>NUCLEOTIDE SEQUENCE [LARGE SCALE GENOMIC DNA]</scope>
    <source>
        <strain evidence="3 4">DSM 15114</strain>
    </source>
</reference>
<feature type="transmembrane region" description="Helical" evidence="1">
    <location>
        <begin position="188"/>
        <end position="210"/>
    </location>
</feature>
<dbReference type="EMBL" id="WIVE01000019">
    <property type="protein sequence ID" value="MQX36441.1"/>
    <property type="molecule type" value="Genomic_DNA"/>
</dbReference>
<feature type="chain" id="PRO_5030770901" evidence="2">
    <location>
        <begin position="23"/>
        <end position="227"/>
    </location>
</feature>
<protein>
    <submittedName>
        <fullName evidence="3">VPLPA-CTERM sorting domain-containing protein</fullName>
    </submittedName>
</protein>
<keyword evidence="1" id="KW-0812">Transmembrane</keyword>
<evidence type="ECO:0000256" key="1">
    <source>
        <dbReference type="SAM" id="Phobius"/>
    </source>
</evidence>
<dbReference type="AlphaFoldDB" id="A0A7X2D358"/>
<accession>A0A7X2D358</accession>
<sequence>MRQRIAAALIAATLFGTAAAQAAVIDFEDVPLTNLAGPLPEGYEGLDWSAWTGNVIEKDRYPASSAPGYQNANTSGRNVLTGHYANIDTIRSSTLFSFAGGHFTASHFSDLTIQVTGYYGSTLLQQTNITASETQATYFGFNWTGLDMLTFQVLDGVRSDHPARISRFAVDDLDISPTSIPGSGEVPIGYVPLPAAAWFLLTGLGGLFGLRGLRGLSRRSRAASYQR</sequence>
<keyword evidence="4" id="KW-1185">Reference proteome</keyword>
<keyword evidence="1" id="KW-0472">Membrane</keyword>
<dbReference type="Proteomes" id="UP000434582">
    <property type="component" value="Unassembled WGS sequence"/>
</dbReference>
<evidence type="ECO:0000313" key="3">
    <source>
        <dbReference type="EMBL" id="MQX36441.1"/>
    </source>
</evidence>
<evidence type="ECO:0000313" key="4">
    <source>
        <dbReference type="Proteomes" id="UP000434582"/>
    </source>
</evidence>
<dbReference type="RefSeq" id="WP_153342951.1">
    <property type="nucleotide sequence ID" value="NZ_WIVE01000019.1"/>
</dbReference>
<dbReference type="InterPro" id="IPR022472">
    <property type="entry name" value="VPLPA-CTERM"/>
</dbReference>
<keyword evidence="1" id="KW-1133">Transmembrane helix</keyword>
<gene>
    <name evidence="3" type="ORF">GHC57_07920</name>
</gene>
<proteinExistence type="predicted"/>
<dbReference type="NCBIfam" id="TIGR03370">
    <property type="entry name" value="VPLPA-CTERM"/>
    <property type="match status" value="1"/>
</dbReference>
<feature type="signal peptide" evidence="2">
    <location>
        <begin position="1"/>
        <end position="22"/>
    </location>
</feature>
<organism evidence="3 4">
    <name type="scientific">Roseospira navarrensis</name>
    <dbReference type="NCBI Taxonomy" id="140058"/>
    <lineage>
        <taxon>Bacteria</taxon>
        <taxon>Pseudomonadati</taxon>
        <taxon>Pseudomonadota</taxon>
        <taxon>Alphaproteobacteria</taxon>
        <taxon>Rhodospirillales</taxon>
        <taxon>Rhodospirillaceae</taxon>
        <taxon>Roseospira</taxon>
    </lineage>
</organism>
<comment type="caution">
    <text evidence="3">The sequence shown here is derived from an EMBL/GenBank/DDBJ whole genome shotgun (WGS) entry which is preliminary data.</text>
</comment>
<evidence type="ECO:0000256" key="2">
    <source>
        <dbReference type="SAM" id="SignalP"/>
    </source>
</evidence>
<keyword evidence="2" id="KW-0732">Signal</keyword>
<name>A0A7X2D358_9PROT</name>